<evidence type="ECO:0000256" key="6">
    <source>
        <dbReference type="ARBA" id="ARBA00022552"/>
    </source>
</evidence>
<gene>
    <name evidence="15" type="primary">rnc</name>
    <name evidence="18" type="ORF">BST96_15295</name>
</gene>
<evidence type="ECO:0000256" key="2">
    <source>
        <dbReference type="ARBA" id="ARBA00004496"/>
    </source>
</evidence>
<evidence type="ECO:0000256" key="3">
    <source>
        <dbReference type="ARBA" id="ARBA00010183"/>
    </source>
</evidence>
<dbReference type="FunFam" id="1.10.1520.10:FF:000001">
    <property type="entry name" value="Ribonuclease 3"/>
    <property type="match status" value="1"/>
</dbReference>
<dbReference type="EC" id="3.1.26.3" evidence="15"/>
<sequence length="222" mass="25007">MDILIRRLGHSFTDTSLVDLALTHRSVGAKNNERLEFLGDSIVNYLMAEALFKQFPDCREGDLSRMRAQLVKGKTLAEIALEFELGDFLRLGPGEMKSGGHRRESILADAVEALIGAMYLDGGMDVCREHVGRWYQSRLASMTVQGTVKDAKTRLQELLQSRKQSLPRYELVTTTGSDHQQQFTVECQIEHLQQGFQGVASNRREAEQIAAKAAFELLQHRK</sequence>
<dbReference type="SUPFAM" id="SSF69065">
    <property type="entry name" value="RNase III domain-like"/>
    <property type="match status" value="1"/>
</dbReference>
<dbReference type="InterPro" id="IPR036389">
    <property type="entry name" value="RNase_III_sf"/>
</dbReference>
<keyword evidence="13 15" id="KW-0460">Magnesium</keyword>
<dbReference type="InterPro" id="IPR000999">
    <property type="entry name" value="RNase_III_dom"/>
</dbReference>
<dbReference type="GO" id="GO:0042802">
    <property type="term" value="F:identical protein binding"/>
    <property type="evidence" value="ECO:0007669"/>
    <property type="project" value="UniProtKB-ARBA"/>
</dbReference>
<dbReference type="CDD" id="cd00593">
    <property type="entry name" value="RIBOc"/>
    <property type="match status" value="1"/>
</dbReference>
<dbReference type="STRING" id="716816.BST96_15295"/>
<evidence type="ECO:0000313" key="19">
    <source>
        <dbReference type="Proteomes" id="UP000193450"/>
    </source>
</evidence>
<dbReference type="Gene3D" id="1.10.1520.10">
    <property type="entry name" value="Ribonuclease III domain"/>
    <property type="match status" value="1"/>
</dbReference>
<keyword evidence="9 15" id="KW-0540">Nuclease</keyword>
<keyword evidence="7 15" id="KW-0507">mRNA processing</keyword>
<proteinExistence type="inferred from homology"/>
<evidence type="ECO:0000256" key="9">
    <source>
        <dbReference type="ARBA" id="ARBA00022722"/>
    </source>
</evidence>
<keyword evidence="5 15" id="KW-0963">Cytoplasm</keyword>
<dbReference type="PANTHER" id="PTHR11207:SF0">
    <property type="entry name" value="RIBONUCLEASE 3"/>
    <property type="match status" value="1"/>
</dbReference>
<evidence type="ECO:0000256" key="14">
    <source>
        <dbReference type="ARBA" id="ARBA00022884"/>
    </source>
</evidence>
<dbReference type="GO" id="GO:0006397">
    <property type="term" value="P:mRNA processing"/>
    <property type="evidence" value="ECO:0007669"/>
    <property type="project" value="UniProtKB-UniRule"/>
</dbReference>
<evidence type="ECO:0000256" key="12">
    <source>
        <dbReference type="ARBA" id="ARBA00022801"/>
    </source>
</evidence>
<evidence type="ECO:0000256" key="11">
    <source>
        <dbReference type="ARBA" id="ARBA00022759"/>
    </source>
</evidence>
<feature type="binding site" evidence="15">
    <location>
        <position position="112"/>
    </location>
    <ligand>
        <name>Mg(2+)</name>
        <dbReference type="ChEBI" id="CHEBI:18420"/>
    </ligand>
</feature>
<keyword evidence="15" id="KW-0699">rRNA-binding</keyword>
<dbReference type="PANTHER" id="PTHR11207">
    <property type="entry name" value="RIBONUCLEASE III"/>
    <property type="match status" value="1"/>
</dbReference>
<comment type="function">
    <text evidence="15">Digests double-stranded RNA. Involved in the processing of primary rRNA transcript to yield the immediate precursors to the large and small rRNAs (23S and 16S). Processes some mRNAs, and tRNAs when they are encoded in the rRNA operon. Processes pre-crRNA and tracrRNA of type II CRISPR loci if present in the organism.</text>
</comment>
<dbReference type="KEGG" id="osg:BST96_15295"/>
<dbReference type="Gene3D" id="3.30.160.20">
    <property type="match status" value="1"/>
</dbReference>
<keyword evidence="6 15" id="KW-0698">rRNA processing</keyword>
<dbReference type="CDD" id="cd10845">
    <property type="entry name" value="DSRM_RNAse_III_family"/>
    <property type="match status" value="1"/>
</dbReference>
<evidence type="ECO:0000256" key="8">
    <source>
        <dbReference type="ARBA" id="ARBA00022694"/>
    </source>
</evidence>
<dbReference type="GO" id="GO:0004525">
    <property type="term" value="F:ribonuclease III activity"/>
    <property type="evidence" value="ECO:0007669"/>
    <property type="project" value="UniProtKB-UniRule"/>
</dbReference>
<feature type="active site" evidence="15">
    <location>
        <position position="40"/>
    </location>
</feature>
<dbReference type="GO" id="GO:0046872">
    <property type="term" value="F:metal ion binding"/>
    <property type="evidence" value="ECO:0007669"/>
    <property type="project" value="UniProtKB-KW"/>
</dbReference>
<comment type="similarity">
    <text evidence="3">Belongs to the ribonuclease III family.</text>
</comment>
<dbReference type="PROSITE" id="PS50137">
    <property type="entry name" value="DS_RBD"/>
    <property type="match status" value="1"/>
</dbReference>
<keyword evidence="12 15" id="KW-0378">Hydrolase</keyword>
<feature type="domain" description="RNase III" evidence="17">
    <location>
        <begin position="1"/>
        <end position="123"/>
    </location>
</feature>
<dbReference type="GO" id="GO:0005737">
    <property type="term" value="C:cytoplasm"/>
    <property type="evidence" value="ECO:0007669"/>
    <property type="project" value="UniProtKB-SubCell"/>
</dbReference>
<dbReference type="GO" id="GO:0019843">
    <property type="term" value="F:rRNA binding"/>
    <property type="evidence" value="ECO:0007669"/>
    <property type="project" value="UniProtKB-KW"/>
</dbReference>
<dbReference type="Proteomes" id="UP000193450">
    <property type="component" value="Chromosome"/>
</dbReference>
<dbReference type="OrthoDB" id="9805026at2"/>
<accession>A0A1X9NM59</accession>
<dbReference type="EMBL" id="CP019343">
    <property type="protein sequence ID" value="ARN76439.1"/>
    <property type="molecule type" value="Genomic_DNA"/>
</dbReference>
<evidence type="ECO:0000259" key="17">
    <source>
        <dbReference type="PROSITE" id="PS50142"/>
    </source>
</evidence>
<dbReference type="HAMAP" id="MF_00104">
    <property type="entry name" value="RNase_III"/>
    <property type="match status" value="1"/>
</dbReference>
<keyword evidence="8 15" id="KW-0819">tRNA processing</keyword>
<feature type="active site" evidence="15">
    <location>
        <position position="112"/>
    </location>
</feature>
<dbReference type="GO" id="GO:0006364">
    <property type="term" value="P:rRNA processing"/>
    <property type="evidence" value="ECO:0007669"/>
    <property type="project" value="UniProtKB-UniRule"/>
</dbReference>
<comment type="subunit">
    <text evidence="4 15">Homodimer.</text>
</comment>
<feature type="domain" description="DRBM" evidence="16">
    <location>
        <begin position="150"/>
        <end position="220"/>
    </location>
</feature>
<dbReference type="GO" id="GO:0003725">
    <property type="term" value="F:double-stranded RNA binding"/>
    <property type="evidence" value="ECO:0007669"/>
    <property type="project" value="TreeGrafter"/>
</dbReference>
<evidence type="ECO:0000256" key="10">
    <source>
        <dbReference type="ARBA" id="ARBA00022723"/>
    </source>
</evidence>
<dbReference type="AlphaFoldDB" id="A0A1X9NM59"/>
<dbReference type="GO" id="GO:0010468">
    <property type="term" value="P:regulation of gene expression"/>
    <property type="evidence" value="ECO:0007669"/>
    <property type="project" value="TreeGrafter"/>
</dbReference>
<protein>
    <recommendedName>
        <fullName evidence="15">Ribonuclease 3</fullName>
        <ecNumber evidence="15">3.1.26.3</ecNumber>
    </recommendedName>
    <alternativeName>
        <fullName evidence="15">Ribonuclease III</fullName>
        <shortName evidence="15">RNase III</shortName>
    </alternativeName>
</protein>
<feature type="binding site" evidence="15">
    <location>
        <position position="109"/>
    </location>
    <ligand>
        <name>Mg(2+)</name>
        <dbReference type="ChEBI" id="CHEBI:18420"/>
    </ligand>
</feature>
<keyword evidence="10 15" id="KW-0479">Metal-binding</keyword>
<comment type="cofactor">
    <cofactor evidence="15">
        <name>Mg(2+)</name>
        <dbReference type="ChEBI" id="CHEBI:18420"/>
    </cofactor>
</comment>
<dbReference type="Pfam" id="PF14622">
    <property type="entry name" value="Ribonucleas_3_3"/>
    <property type="match status" value="1"/>
</dbReference>
<dbReference type="Pfam" id="PF00035">
    <property type="entry name" value="dsrm"/>
    <property type="match status" value="1"/>
</dbReference>
<dbReference type="NCBIfam" id="TIGR02191">
    <property type="entry name" value="RNaseIII"/>
    <property type="match status" value="1"/>
</dbReference>
<name>A0A1X9NM59_9GAMM</name>
<dbReference type="GO" id="GO:0008033">
    <property type="term" value="P:tRNA processing"/>
    <property type="evidence" value="ECO:0007669"/>
    <property type="project" value="UniProtKB-KW"/>
</dbReference>
<dbReference type="PROSITE" id="PS00517">
    <property type="entry name" value="RNASE_3_1"/>
    <property type="match status" value="1"/>
</dbReference>
<evidence type="ECO:0000256" key="15">
    <source>
        <dbReference type="HAMAP-Rule" id="MF_00104"/>
    </source>
</evidence>
<dbReference type="InterPro" id="IPR011907">
    <property type="entry name" value="RNase_III"/>
</dbReference>
<dbReference type="InterPro" id="IPR014720">
    <property type="entry name" value="dsRBD_dom"/>
</dbReference>
<dbReference type="SMART" id="SM00358">
    <property type="entry name" value="DSRM"/>
    <property type="match status" value="1"/>
</dbReference>
<dbReference type="FunFam" id="3.30.160.20:FF:000003">
    <property type="entry name" value="Ribonuclease 3"/>
    <property type="match status" value="1"/>
</dbReference>
<evidence type="ECO:0000256" key="4">
    <source>
        <dbReference type="ARBA" id="ARBA00011738"/>
    </source>
</evidence>
<dbReference type="PROSITE" id="PS50142">
    <property type="entry name" value="RNASE_3_2"/>
    <property type="match status" value="1"/>
</dbReference>
<keyword evidence="14 15" id="KW-0694">RNA-binding</keyword>
<dbReference type="SUPFAM" id="SSF54768">
    <property type="entry name" value="dsRNA-binding domain-like"/>
    <property type="match status" value="1"/>
</dbReference>
<feature type="binding site" evidence="15">
    <location>
        <position position="36"/>
    </location>
    <ligand>
        <name>Mg(2+)</name>
        <dbReference type="ChEBI" id="CHEBI:18420"/>
    </ligand>
</feature>
<evidence type="ECO:0000256" key="7">
    <source>
        <dbReference type="ARBA" id="ARBA00022664"/>
    </source>
</evidence>
<dbReference type="SMART" id="SM00535">
    <property type="entry name" value="RIBOc"/>
    <property type="match status" value="1"/>
</dbReference>
<reference evidence="18 19" key="1">
    <citation type="submission" date="2016-11" db="EMBL/GenBank/DDBJ databases">
        <title>Trade-off between light-utilization and light-protection in marine flavobacteria.</title>
        <authorList>
            <person name="Kumagai Y."/>
        </authorList>
    </citation>
    <scope>NUCLEOTIDE SEQUENCE [LARGE SCALE GENOMIC DNA]</scope>
    <source>
        <strain evidence="18 19">NBRC 107125</strain>
    </source>
</reference>
<keyword evidence="11 15" id="KW-0255">Endonuclease</keyword>
<keyword evidence="19" id="KW-1185">Reference proteome</keyword>
<evidence type="ECO:0000313" key="18">
    <source>
        <dbReference type="EMBL" id="ARN76439.1"/>
    </source>
</evidence>
<evidence type="ECO:0000259" key="16">
    <source>
        <dbReference type="PROSITE" id="PS50137"/>
    </source>
</evidence>
<comment type="subcellular location">
    <subcellularLocation>
        <location evidence="2 15">Cytoplasm</location>
    </subcellularLocation>
</comment>
<organism evidence="18 19">
    <name type="scientific">Oceanicoccus sagamiensis</name>
    <dbReference type="NCBI Taxonomy" id="716816"/>
    <lineage>
        <taxon>Bacteria</taxon>
        <taxon>Pseudomonadati</taxon>
        <taxon>Pseudomonadota</taxon>
        <taxon>Gammaproteobacteria</taxon>
        <taxon>Cellvibrionales</taxon>
        <taxon>Spongiibacteraceae</taxon>
        <taxon>Oceanicoccus</taxon>
    </lineage>
</organism>
<evidence type="ECO:0000256" key="1">
    <source>
        <dbReference type="ARBA" id="ARBA00000109"/>
    </source>
</evidence>
<evidence type="ECO:0000256" key="13">
    <source>
        <dbReference type="ARBA" id="ARBA00022842"/>
    </source>
</evidence>
<evidence type="ECO:0000256" key="5">
    <source>
        <dbReference type="ARBA" id="ARBA00022490"/>
    </source>
</evidence>
<comment type="catalytic activity">
    <reaction evidence="1 15">
        <text>Endonucleolytic cleavage to 5'-phosphomonoester.</text>
        <dbReference type="EC" id="3.1.26.3"/>
    </reaction>
</comment>